<keyword evidence="5" id="KW-0472">Membrane</keyword>
<evidence type="ECO:0000313" key="6">
    <source>
        <dbReference type="EMBL" id="WFD47981.1"/>
    </source>
</evidence>
<dbReference type="Pfam" id="PF05719">
    <property type="entry name" value="GPP34"/>
    <property type="match status" value="1"/>
</dbReference>
<dbReference type="PANTHER" id="PTHR12704:SF2">
    <property type="entry name" value="GOLGI PHOSPHOPROTEIN 3 HOMOLOG SAURON"/>
    <property type="match status" value="1"/>
</dbReference>
<dbReference type="EMBL" id="CP046235">
    <property type="protein sequence ID" value="WFD47981.1"/>
    <property type="molecule type" value="Genomic_DNA"/>
</dbReference>
<dbReference type="InterPro" id="IPR008628">
    <property type="entry name" value="GPP34-like"/>
</dbReference>
<keyword evidence="4" id="KW-0446">Lipid-binding</keyword>
<evidence type="ECO:0000256" key="1">
    <source>
        <dbReference type="ARBA" id="ARBA00004255"/>
    </source>
</evidence>
<evidence type="ECO:0000256" key="3">
    <source>
        <dbReference type="ARBA" id="ARBA00023034"/>
    </source>
</evidence>
<name>A0ABY8EQW9_MALFU</name>
<gene>
    <name evidence="6" type="ORF">GLX27_002646</name>
</gene>
<reference evidence="6 7" key="1">
    <citation type="journal article" date="2020" name="Elife">
        <title>Loss of centromere function drives karyotype evolution in closely related Malassezia species.</title>
        <authorList>
            <person name="Sankaranarayanan S.R."/>
            <person name="Ianiri G."/>
            <person name="Coelho M.A."/>
            <person name="Reza M.H."/>
            <person name="Thimmappa B.C."/>
            <person name="Ganguly P."/>
            <person name="Vadnala R.N."/>
            <person name="Sun S."/>
            <person name="Siddharthan R."/>
            <person name="Tellgren-Roth C."/>
            <person name="Dawson T.L."/>
            <person name="Heitman J."/>
            <person name="Sanyal K."/>
        </authorList>
    </citation>
    <scope>NUCLEOTIDE SEQUENCE [LARGE SCALE GENOMIC DNA]</scope>
    <source>
        <strain evidence="6">CBS14141</strain>
    </source>
</reference>
<evidence type="ECO:0000313" key="7">
    <source>
        <dbReference type="Proteomes" id="UP000818624"/>
    </source>
</evidence>
<sequence length="175" mass="19461">MSVDDEEDTHPIAETSNARARSDVIEMGSGSGSVAAVDLKSGHRVAYDPRDLNDERETLTNPRLNLMEEILLLGLKDRQGYLSFWNENISYTLRGCILIELALRDRIRVSKHPDNKLSEPADRIIEVRNTKHTGEPLLDEALRLIKANSPASIIGWMDLLSGTFGVALTQARHGT</sequence>
<keyword evidence="7" id="KW-1185">Reference proteome</keyword>
<evidence type="ECO:0000256" key="2">
    <source>
        <dbReference type="ARBA" id="ARBA00007284"/>
    </source>
</evidence>
<comment type="similarity">
    <text evidence="2">Belongs to the GOLPH3/VPS74 family.</text>
</comment>
<organism evidence="6 7">
    <name type="scientific">Malassezia furfur</name>
    <name type="common">Pityriasis versicolor infection agent</name>
    <name type="synonym">Pityrosporum furfur</name>
    <dbReference type="NCBI Taxonomy" id="55194"/>
    <lineage>
        <taxon>Eukaryota</taxon>
        <taxon>Fungi</taxon>
        <taxon>Dikarya</taxon>
        <taxon>Basidiomycota</taxon>
        <taxon>Ustilaginomycotina</taxon>
        <taxon>Malasseziomycetes</taxon>
        <taxon>Malasseziales</taxon>
        <taxon>Malasseziaceae</taxon>
        <taxon>Malassezia</taxon>
    </lineage>
</organism>
<protein>
    <submittedName>
        <fullName evidence="6">Uncharacterized protein</fullName>
    </submittedName>
</protein>
<keyword evidence="3" id="KW-0333">Golgi apparatus</keyword>
<proteinExistence type="inferred from homology"/>
<dbReference type="Proteomes" id="UP000818624">
    <property type="component" value="Chromosome 2"/>
</dbReference>
<accession>A0ABY8EQW9</accession>
<dbReference type="InterPro" id="IPR038261">
    <property type="entry name" value="GPP34-like_sf"/>
</dbReference>
<comment type="subcellular location">
    <subcellularLocation>
        <location evidence="1">Golgi apparatus membrane</location>
        <topology evidence="1">Peripheral membrane protein</topology>
        <orientation evidence="1">Cytoplasmic side</orientation>
    </subcellularLocation>
</comment>
<evidence type="ECO:0000256" key="5">
    <source>
        <dbReference type="ARBA" id="ARBA00023136"/>
    </source>
</evidence>
<dbReference type="PANTHER" id="PTHR12704">
    <property type="entry name" value="TRANS-GOLGI PROTEIN GMX33"/>
    <property type="match status" value="1"/>
</dbReference>
<evidence type="ECO:0000256" key="4">
    <source>
        <dbReference type="ARBA" id="ARBA00023121"/>
    </source>
</evidence>
<dbReference type="Gene3D" id="1.10.3630.10">
    <property type="entry name" value="yeast vps74-n-term truncation variant domain like"/>
    <property type="match status" value="1"/>
</dbReference>